<proteinExistence type="predicted"/>
<reference evidence="2" key="1">
    <citation type="journal article" date="2019" name="Int. J. Syst. Evol. Microbiol.">
        <title>The Global Catalogue of Microorganisms (GCM) 10K type strain sequencing project: providing services to taxonomists for standard genome sequencing and annotation.</title>
        <authorList>
            <consortium name="The Broad Institute Genomics Platform"/>
            <consortium name="The Broad Institute Genome Sequencing Center for Infectious Disease"/>
            <person name="Wu L."/>
            <person name="Ma J."/>
        </authorList>
    </citation>
    <scope>NUCLEOTIDE SEQUENCE [LARGE SCALE GENOMIC DNA]</scope>
    <source>
        <strain evidence="2">JCM 3399</strain>
    </source>
</reference>
<organism evidence="1 2">
    <name type="scientific">Streptomyces albospinus</name>
    <dbReference type="NCBI Taxonomy" id="285515"/>
    <lineage>
        <taxon>Bacteria</taxon>
        <taxon>Bacillati</taxon>
        <taxon>Actinomycetota</taxon>
        <taxon>Actinomycetes</taxon>
        <taxon>Kitasatosporales</taxon>
        <taxon>Streptomycetaceae</taxon>
        <taxon>Streptomyces</taxon>
    </lineage>
</organism>
<protein>
    <recommendedName>
        <fullName evidence="3">Esterase</fullName>
    </recommendedName>
</protein>
<evidence type="ECO:0008006" key="3">
    <source>
        <dbReference type="Google" id="ProtNLM"/>
    </source>
</evidence>
<keyword evidence="2" id="KW-1185">Reference proteome</keyword>
<comment type="caution">
    <text evidence="1">The sequence shown here is derived from an EMBL/GenBank/DDBJ whole genome shotgun (WGS) entry which is preliminary data.</text>
</comment>
<evidence type="ECO:0000313" key="1">
    <source>
        <dbReference type="EMBL" id="GGU68601.1"/>
    </source>
</evidence>
<evidence type="ECO:0000313" key="2">
    <source>
        <dbReference type="Proteomes" id="UP000654471"/>
    </source>
</evidence>
<accession>A0ABQ2V5U5</accession>
<gene>
    <name evidence="1" type="ORF">GCM10010211_37450</name>
</gene>
<name>A0ABQ2V5U5_9ACTN</name>
<dbReference type="Proteomes" id="UP000654471">
    <property type="component" value="Unassembled WGS sequence"/>
</dbReference>
<dbReference type="EMBL" id="BMRP01000012">
    <property type="protein sequence ID" value="GGU68601.1"/>
    <property type="molecule type" value="Genomic_DNA"/>
</dbReference>
<sequence>MTHRAPARLSAEAIGPDPYLALNDQVRHPMPASARGAVVCSVPQQPTEPIRAVWDTAPQPEPIRPGAILLTWHPCRGGGMDVTARLGLAATTVILATWPSLHGDWTPIVHPTLFEVTGLHAALTVATDALHLANHLATP</sequence>